<dbReference type="Pfam" id="PF00392">
    <property type="entry name" value="GntR"/>
    <property type="match status" value="1"/>
</dbReference>
<gene>
    <name evidence="5" type="ORF">WMO62_09190</name>
</gene>
<keyword evidence="2" id="KW-0238">DNA-binding</keyword>
<dbReference type="InterPro" id="IPR008920">
    <property type="entry name" value="TF_FadR/GntR_C"/>
</dbReference>
<evidence type="ECO:0000256" key="2">
    <source>
        <dbReference type="ARBA" id="ARBA00023125"/>
    </source>
</evidence>
<dbReference type="SMART" id="SM00345">
    <property type="entry name" value="HTH_GNTR"/>
    <property type="match status" value="1"/>
</dbReference>
<name>A0ABV1I3P6_9FIRM</name>
<dbReference type="SUPFAM" id="SSF48008">
    <property type="entry name" value="GntR ligand-binding domain-like"/>
    <property type="match status" value="1"/>
</dbReference>
<dbReference type="EMBL" id="JBBMFC010000014">
    <property type="protein sequence ID" value="MEQ2579010.1"/>
    <property type="molecule type" value="Genomic_DNA"/>
</dbReference>
<dbReference type="PANTHER" id="PTHR43537:SF5">
    <property type="entry name" value="UXU OPERON TRANSCRIPTIONAL REGULATOR"/>
    <property type="match status" value="1"/>
</dbReference>
<dbReference type="Proteomes" id="UP001470288">
    <property type="component" value="Unassembled WGS sequence"/>
</dbReference>
<dbReference type="InterPro" id="IPR011711">
    <property type="entry name" value="GntR_C"/>
</dbReference>
<evidence type="ECO:0000313" key="6">
    <source>
        <dbReference type="Proteomes" id="UP001470288"/>
    </source>
</evidence>
<keyword evidence="3" id="KW-0804">Transcription</keyword>
<accession>A0ABV1I3P6</accession>
<dbReference type="Gene3D" id="1.20.120.530">
    <property type="entry name" value="GntR ligand-binding domain-like"/>
    <property type="match status" value="1"/>
</dbReference>
<dbReference type="CDD" id="cd07377">
    <property type="entry name" value="WHTH_GntR"/>
    <property type="match status" value="1"/>
</dbReference>
<feature type="domain" description="HTH gntR-type" evidence="4">
    <location>
        <begin position="14"/>
        <end position="82"/>
    </location>
</feature>
<keyword evidence="6" id="KW-1185">Reference proteome</keyword>
<protein>
    <submittedName>
        <fullName evidence="5">GntR family transcriptional regulator</fullName>
    </submittedName>
</protein>
<reference evidence="5 6" key="1">
    <citation type="submission" date="2024-03" db="EMBL/GenBank/DDBJ databases">
        <title>Human intestinal bacterial collection.</title>
        <authorList>
            <person name="Pauvert C."/>
            <person name="Hitch T.C.A."/>
            <person name="Clavel T."/>
        </authorList>
    </citation>
    <scope>NUCLEOTIDE SEQUENCE [LARGE SCALE GENOMIC DNA]</scope>
    <source>
        <strain evidence="5 6">CLA-AA-H78B</strain>
    </source>
</reference>
<evidence type="ECO:0000256" key="3">
    <source>
        <dbReference type="ARBA" id="ARBA00023163"/>
    </source>
</evidence>
<dbReference type="InterPro" id="IPR000524">
    <property type="entry name" value="Tscrpt_reg_HTH_GntR"/>
</dbReference>
<dbReference type="Gene3D" id="1.10.10.10">
    <property type="entry name" value="Winged helix-like DNA-binding domain superfamily/Winged helix DNA-binding domain"/>
    <property type="match status" value="1"/>
</dbReference>
<dbReference type="Pfam" id="PF07729">
    <property type="entry name" value="FCD"/>
    <property type="match status" value="1"/>
</dbReference>
<dbReference type="PROSITE" id="PS50949">
    <property type="entry name" value="HTH_GNTR"/>
    <property type="match status" value="1"/>
</dbReference>
<organism evidence="5 6">
    <name type="scientific">Hominiventricola aquisgranensis</name>
    <dbReference type="NCBI Taxonomy" id="3133164"/>
    <lineage>
        <taxon>Bacteria</taxon>
        <taxon>Bacillati</taxon>
        <taxon>Bacillota</taxon>
        <taxon>Clostridia</taxon>
        <taxon>Lachnospirales</taxon>
        <taxon>Lachnospiraceae</taxon>
        <taxon>Hominiventricola</taxon>
    </lineage>
</organism>
<dbReference type="InterPro" id="IPR036388">
    <property type="entry name" value="WH-like_DNA-bd_sf"/>
</dbReference>
<dbReference type="InterPro" id="IPR036390">
    <property type="entry name" value="WH_DNA-bd_sf"/>
</dbReference>
<keyword evidence="1" id="KW-0805">Transcription regulation</keyword>
<dbReference type="PRINTS" id="PR00035">
    <property type="entry name" value="HTHGNTR"/>
</dbReference>
<proteinExistence type="predicted"/>
<evidence type="ECO:0000256" key="1">
    <source>
        <dbReference type="ARBA" id="ARBA00023015"/>
    </source>
</evidence>
<dbReference type="SUPFAM" id="SSF46785">
    <property type="entry name" value="Winged helix' DNA-binding domain"/>
    <property type="match status" value="1"/>
</dbReference>
<evidence type="ECO:0000313" key="5">
    <source>
        <dbReference type="EMBL" id="MEQ2579010.1"/>
    </source>
</evidence>
<evidence type="ECO:0000259" key="4">
    <source>
        <dbReference type="PROSITE" id="PS50949"/>
    </source>
</evidence>
<dbReference type="RefSeq" id="WP_117499937.1">
    <property type="nucleotide sequence ID" value="NZ_JBBMFC010000014.1"/>
</dbReference>
<sequence length="241" mass="27578">MEGKKRYLAPVSSKSVVQIIIDRLTGAIIEGELKPGDKIPTEPELAEELQVGRNSVREAIRILVAYGVLEIRRPEGTFVCNGFSTQIINPMIYQVILQKEGSYDDLIGLRKIIENGIMTLLMEQRMSAESYKAISKSCDKLLKELKREPEDVEKILEADIEFHKKVAEATENSLVMVVHDVIIQLTRASRKKTIEKVIEKGDKEYLEFTHKNLLEKLNGDNVNALYQAINDSYFYWKDIYK</sequence>
<dbReference type="PANTHER" id="PTHR43537">
    <property type="entry name" value="TRANSCRIPTIONAL REGULATOR, GNTR FAMILY"/>
    <property type="match status" value="1"/>
</dbReference>
<comment type="caution">
    <text evidence="5">The sequence shown here is derived from an EMBL/GenBank/DDBJ whole genome shotgun (WGS) entry which is preliminary data.</text>
</comment>